<comment type="similarity">
    <text evidence="2">Belongs to the CD164 family.</text>
</comment>
<keyword evidence="3 9" id="KW-0812">Transmembrane</keyword>
<feature type="compositionally biased region" description="Low complexity" evidence="8">
    <location>
        <begin position="68"/>
        <end position="148"/>
    </location>
</feature>
<dbReference type="PANTHER" id="PTHR11337:SF8">
    <property type="entry name" value="VISGUN, ISOFORM E"/>
    <property type="match status" value="1"/>
</dbReference>
<dbReference type="Proteomes" id="UP001516400">
    <property type="component" value="Unassembled WGS sequence"/>
</dbReference>
<protein>
    <submittedName>
        <fullName evidence="11">Uncharacterized protein</fullName>
    </submittedName>
</protein>
<evidence type="ECO:0000313" key="12">
    <source>
        <dbReference type="Proteomes" id="UP001516400"/>
    </source>
</evidence>
<comment type="caution">
    <text evidence="11">The sequence shown here is derived from an EMBL/GenBank/DDBJ whole genome shotgun (WGS) entry which is preliminary data.</text>
</comment>
<reference evidence="11 12" key="1">
    <citation type="journal article" date="2021" name="BMC Biol.">
        <title>Horizontally acquired antibacterial genes associated with adaptive radiation of ladybird beetles.</title>
        <authorList>
            <person name="Li H.S."/>
            <person name="Tang X.F."/>
            <person name="Huang Y.H."/>
            <person name="Xu Z.Y."/>
            <person name="Chen M.L."/>
            <person name="Du X.Y."/>
            <person name="Qiu B.Y."/>
            <person name="Chen P.T."/>
            <person name="Zhang W."/>
            <person name="Slipinski A."/>
            <person name="Escalona H.E."/>
            <person name="Waterhouse R.M."/>
            <person name="Zwick A."/>
            <person name="Pang H."/>
        </authorList>
    </citation>
    <scope>NUCLEOTIDE SEQUENCE [LARGE SCALE GENOMIC DNA]</scope>
    <source>
        <strain evidence="11">SYSU2018</strain>
    </source>
</reference>
<evidence type="ECO:0000256" key="2">
    <source>
        <dbReference type="ARBA" id="ARBA00005341"/>
    </source>
</evidence>
<evidence type="ECO:0000256" key="5">
    <source>
        <dbReference type="ARBA" id="ARBA00022989"/>
    </source>
</evidence>
<evidence type="ECO:0000256" key="10">
    <source>
        <dbReference type="SAM" id="SignalP"/>
    </source>
</evidence>
<keyword evidence="4 10" id="KW-0732">Signal</keyword>
<feature type="transmembrane region" description="Helical" evidence="9">
    <location>
        <begin position="168"/>
        <end position="189"/>
    </location>
</feature>
<evidence type="ECO:0000313" key="11">
    <source>
        <dbReference type="EMBL" id="KAL3277043.1"/>
    </source>
</evidence>
<name>A0ABD2NEI2_9CUCU</name>
<evidence type="ECO:0000256" key="3">
    <source>
        <dbReference type="ARBA" id="ARBA00022692"/>
    </source>
</evidence>
<keyword evidence="6 9" id="KW-0472">Membrane</keyword>
<comment type="subcellular location">
    <subcellularLocation>
        <location evidence="1">Membrane</location>
        <topology evidence="1">Single-pass type I membrane protein</topology>
    </subcellularLocation>
</comment>
<dbReference type="EMBL" id="JABFTP020000103">
    <property type="protein sequence ID" value="KAL3277043.1"/>
    <property type="molecule type" value="Genomic_DNA"/>
</dbReference>
<feature type="region of interest" description="Disordered" evidence="8">
    <location>
        <begin position="65"/>
        <end position="159"/>
    </location>
</feature>
<accession>A0ABD2NEI2</accession>
<evidence type="ECO:0000256" key="6">
    <source>
        <dbReference type="ARBA" id="ARBA00023136"/>
    </source>
</evidence>
<evidence type="ECO:0000256" key="4">
    <source>
        <dbReference type="ARBA" id="ARBA00022729"/>
    </source>
</evidence>
<evidence type="ECO:0000256" key="1">
    <source>
        <dbReference type="ARBA" id="ARBA00004479"/>
    </source>
</evidence>
<keyword evidence="7" id="KW-0325">Glycoprotein</keyword>
<keyword evidence="5 9" id="KW-1133">Transmembrane helix</keyword>
<gene>
    <name evidence="11" type="ORF">HHI36_012404</name>
</gene>
<dbReference type="AlphaFoldDB" id="A0ABD2NEI2"/>
<dbReference type="PANTHER" id="PTHR11337">
    <property type="entry name" value="MUCIN/PORIMIN"/>
    <property type="match status" value="1"/>
</dbReference>
<dbReference type="Pfam" id="PF05283">
    <property type="entry name" value="MGC-24"/>
    <property type="match status" value="1"/>
</dbReference>
<dbReference type="InterPro" id="IPR007947">
    <property type="entry name" value="CD164_MGC24"/>
</dbReference>
<evidence type="ECO:0000256" key="7">
    <source>
        <dbReference type="ARBA" id="ARBA00023180"/>
    </source>
</evidence>
<evidence type="ECO:0000256" key="9">
    <source>
        <dbReference type="SAM" id="Phobius"/>
    </source>
</evidence>
<dbReference type="GO" id="GO:0016020">
    <property type="term" value="C:membrane"/>
    <property type="evidence" value="ECO:0007669"/>
    <property type="project" value="UniProtKB-SubCell"/>
</dbReference>
<proteinExistence type="inferred from homology"/>
<feature type="chain" id="PRO_5044859264" evidence="10">
    <location>
        <begin position="18"/>
        <end position="200"/>
    </location>
</feature>
<organism evidence="11 12">
    <name type="scientific">Cryptolaemus montrouzieri</name>
    <dbReference type="NCBI Taxonomy" id="559131"/>
    <lineage>
        <taxon>Eukaryota</taxon>
        <taxon>Metazoa</taxon>
        <taxon>Ecdysozoa</taxon>
        <taxon>Arthropoda</taxon>
        <taxon>Hexapoda</taxon>
        <taxon>Insecta</taxon>
        <taxon>Pterygota</taxon>
        <taxon>Neoptera</taxon>
        <taxon>Endopterygota</taxon>
        <taxon>Coleoptera</taxon>
        <taxon>Polyphaga</taxon>
        <taxon>Cucujiformia</taxon>
        <taxon>Coccinelloidea</taxon>
        <taxon>Coccinellidae</taxon>
        <taxon>Scymninae</taxon>
        <taxon>Scymnini</taxon>
        <taxon>Cryptolaemus</taxon>
    </lineage>
</organism>
<feature type="signal peptide" evidence="10">
    <location>
        <begin position="1"/>
        <end position="17"/>
    </location>
</feature>
<keyword evidence="12" id="KW-1185">Reference proteome</keyword>
<sequence length="200" mass="21053">MKAFLLVVLCVLSYCQAGVLPGAQPAIVNNNTEKIPEITEITTVVANKNVPGKDVKSDISAAQNFDNNTTKSTTTEVPTTSMTTTLSPTNSTTLKPTPTTDKPTTSTSDKPSTVTPTTGKPTTSTDKPTTSTDKPTTSTDKPTPSPSTQPIVSTTPLPIPRGFDGPSFIGGIVLASGLMAIGFVAFKFYRARTELNYHTL</sequence>
<evidence type="ECO:0000256" key="8">
    <source>
        <dbReference type="SAM" id="MobiDB-lite"/>
    </source>
</evidence>